<evidence type="ECO:0000256" key="1">
    <source>
        <dbReference type="SAM" id="MobiDB-lite"/>
    </source>
</evidence>
<dbReference type="OrthoDB" id="5837742at2759"/>
<name>A0A0N5CQ67_THECL</name>
<evidence type="ECO:0000313" key="2">
    <source>
        <dbReference type="EMBL" id="VDM98286.1"/>
    </source>
</evidence>
<gene>
    <name evidence="2" type="ORF">TCLT_LOCUS2368</name>
</gene>
<proteinExistence type="predicted"/>
<evidence type="ECO:0000313" key="3">
    <source>
        <dbReference type="Proteomes" id="UP000276776"/>
    </source>
</evidence>
<accession>A0A0N5CQ67</accession>
<dbReference type="OMA" id="LLGRINC"/>
<keyword evidence="3" id="KW-1185">Reference proteome</keyword>
<evidence type="ECO:0000313" key="4">
    <source>
        <dbReference type="WBParaSite" id="TCLT_0000236701-mRNA-1"/>
    </source>
</evidence>
<reference evidence="2 3" key="2">
    <citation type="submission" date="2018-11" db="EMBL/GenBank/DDBJ databases">
        <authorList>
            <consortium name="Pathogen Informatics"/>
        </authorList>
    </citation>
    <scope>NUCLEOTIDE SEQUENCE [LARGE SCALE GENOMIC DNA]</scope>
</reference>
<organism evidence="4">
    <name type="scientific">Thelazia callipaeda</name>
    <name type="common">Oriental eyeworm</name>
    <name type="synonym">Parasitic nematode</name>
    <dbReference type="NCBI Taxonomy" id="103827"/>
    <lineage>
        <taxon>Eukaryota</taxon>
        <taxon>Metazoa</taxon>
        <taxon>Ecdysozoa</taxon>
        <taxon>Nematoda</taxon>
        <taxon>Chromadorea</taxon>
        <taxon>Rhabditida</taxon>
        <taxon>Spirurina</taxon>
        <taxon>Spiruromorpha</taxon>
        <taxon>Thelazioidea</taxon>
        <taxon>Thelaziidae</taxon>
        <taxon>Thelazia</taxon>
    </lineage>
</organism>
<dbReference type="STRING" id="103827.A0A0N5CQ67"/>
<reference evidence="4" key="1">
    <citation type="submission" date="2017-02" db="UniProtKB">
        <authorList>
            <consortium name="WormBaseParasite"/>
        </authorList>
    </citation>
    <scope>IDENTIFICATION</scope>
</reference>
<sequence>MLFTCSGSSNVRNRRIVIIGQERILPRRCSVVSDRSELPLSSANSQDSAFCLETFRTDVSSPIKDSNCFQNRSNSRISSRTEILRPGQWTTVTPHVKFRALTLVEQQEVFRAQKHEEFFQRPKSATVIKMDEGADGSNAKQNTEIISRVPDSPGSRSNYGEFYW</sequence>
<dbReference type="AlphaFoldDB" id="A0A0N5CQ67"/>
<dbReference type="Proteomes" id="UP000276776">
    <property type="component" value="Unassembled WGS sequence"/>
</dbReference>
<protein>
    <submittedName>
        <fullName evidence="4">Microtubule-associated protein Jupiter</fullName>
    </submittedName>
</protein>
<feature type="region of interest" description="Disordered" evidence="1">
    <location>
        <begin position="132"/>
        <end position="164"/>
    </location>
</feature>
<dbReference type="EMBL" id="UYYF01000471">
    <property type="protein sequence ID" value="VDM98286.1"/>
    <property type="molecule type" value="Genomic_DNA"/>
</dbReference>
<dbReference type="WBParaSite" id="TCLT_0000236701-mRNA-1">
    <property type="protein sequence ID" value="TCLT_0000236701-mRNA-1"/>
    <property type="gene ID" value="TCLT_0000236701"/>
</dbReference>